<dbReference type="AlphaFoldDB" id="A0A5A7N510"/>
<protein>
    <recommendedName>
        <fullName evidence="1">Segregation and condensation protein A</fullName>
    </recommendedName>
</protein>
<dbReference type="PANTHER" id="PTHR33969:SF2">
    <property type="entry name" value="SEGREGATION AND CONDENSATION PROTEIN A"/>
    <property type="match status" value="1"/>
</dbReference>
<proteinExistence type="predicted"/>
<name>A0A5A7N510_9PROT</name>
<comment type="caution">
    <text evidence="2">The sequence shown here is derived from an EMBL/GenBank/DDBJ whole genome shotgun (WGS) entry which is preliminary data.</text>
</comment>
<keyword evidence="3" id="KW-1185">Reference proteome</keyword>
<evidence type="ECO:0000256" key="1">
    <source>
        <dbReference type="ARBA" id="ARBA00044777"/>
    </source>
</evidence>
<sequence>MARARRLRLELAADYLVMAAWLAYLKSRLLLPRHDDEDEPSAEEMALRLQMRLQRLDAMREAGAALMGHDRLGRDVHPRGAPEGLRVDRHALYDLSFYDLLRAYADLSVRATVHSIHIPRRPVYSLEEAIKRLNDLMGSAFNWTTLRDFLPQNIDDPRLRRSALASMFVASLELARTGQAELQQMEPYGPLYLRRPAHSPIFDR</sequence>
<evidence type="ECO:0000313" key="2">
    <source>
        <dbReference type="EMBL" id="GER03218.1"/>
    </source>
</evidence>
<dbReference type="Proteomes" id="UP000324996">
    <property type="component" value="Unassembled WGS sequence"/>
</dbReference>
<reference evidence="2 3" key="1">
    <citation type="submission" date="2019-09" db="EMBL/GenBank/DDBJ databases">
        <title>NBRP : Genome information of microbial organism related human and environment.</title>
        <authorList>
            <person name="Hattori M."/>
            <person name="Oshima K."/>
            <person name="Inaba H."/>
            <person name="Suda W."/>
            <person name="Sakamoto M."/>
            <person name="Iino T."/>
            <person name="Kitahara M."/>
            <person name="Oshida Y."/>
            <person name="Iida T."/>
            <person name="Kudo T."/>
            <person name="Itoh T."/>
            <person name="Ohkuma M."/>
        </authorList>
    </citation>
    <scope>NUCLEOTIDE SEQUENCE [LARGE SCALE GENOMIC DNA]</scope>
    <source>
        <strain evidence="2 3">Q-1</strain>
    </source>
</reference>
<accession>A0A5A7N510</accession>
<dbReference type="InterPro" id="IPR003768">
    <property type="entry name" value="ScpA"/>
</dbReference>
<dbReference type="EMBL" id="BKCN01000003">
    <property type="protein sequence ID" value="GER03218.1"/>
    <property type="molecule type" value="Genomic_DNA"/>
</dbReference>
<organism evidence="2 3">
    <name type="scientific">Iodidimonas nitroreducens</name>
    <dbReference type="NCBI Taxonomy" id="1236968"/>
    <lineage>
        <taxon>Bacteria</taxon>
        <taxon>Pseudomonadati</taxon>
        <taxon>Pseudomonadota</taxon>
        <taxon>Alphaproteobacteria</taxon>
        <taxon>Iodidimonadales</taxon>
        <taxon>Iodidimonadaceae</taxon>
        <taxon>Iodidimonas</taxon>
    </lineage>
</organism>
<dbReference type="PANTHER" id="PTHR33969">
    <property type="entry name" value="SEGREGATION AND CONDENSATION PROTEIN A"/>
    <property type="match status" value="1"/>
</dbReference>
<dbReference type="Gene3D" id="6.10.250.2410">
    <property type="match status" value="1"/>
</dbReference>
<evidence type="ECO:0000313" key="3">
    <source>
        <dbReference type="Proteomes" id="UP000324996"/>
    </source>
</evidence>
<gene>
    <name evidence="2" type="ORF">JCM17846_09000</name>
</gene>